<reference evidence="1 2" key="1">
    <citation type="submission" date="2020-08" db="EMBL/GenBank/DDBJ databases">
        <title>Functional genomics of gut bacteria from endangered species of beetles.</title>
        <authorList>
            <person name="Carlos-Shanley C."/>
        </authorList>
    </citation>
    <scope>NUCLEOTIDE SEQUENCE [LARGE SCALE GENOMIC DNA]</scope>
    <source>
        <strain evidence="1 2">S00245</strain>
    </source>
</reference>
<protein>
    <submittedName>
        <fullName evidence="1">Uncharacterized protein</fullName>
    </submittedName>
</protein>
<dbReference type="AlphaFoldDB" id="A0A7W7NW85"/>
<dbReference type="EMBL" id="JACHLR010000005">
    <property type="protein sequence ID" value="MBB4858169.1"/>
    <property type="molecule type" value="Genomic_DNA"/>
</dbReference>
<keyword evidence="2" id="KW-1185">Reference proteome</keyword>
<sequence length="351" mass="39750">MPYENLPRELIDPEILRAAVAAAERSEKRIFEDQAAALYEVIKDNCPGGGKPKYRALIGPLAAIAENAQISFRRADGEKDELDLADYVRTNVVSLRNRHKPALFGLLLIWAWCERGDLTGPILEKFGLSPEQMIEDARSRLGSRPVPVLAFLQEKSARDLGYLFQRASKRIVLIAQNHWYMINQEAGSDADFWPKIRDALIRGATVEIVAMHGDAPQPFSHMPPSDAVGIWTRFLKEEQFPAHLQKCWTTLDRFAASYAAEKAAIESKARSRHTKAGVLKIYRAWFLPMTLSFVDPDHEDALVVVSPRTSATKSGTRPDFIFKREDHPDLYSHYWSFASHGEAHQLWQQIT</sequence>
<organism evidence="1 2">
    <name type="scientific">Novosphingobium chloroacetimidivorans</name>
    <dbReference type="NCBI Taxonomy" id="1428314"/>
    <lineage>
        <taxon>Bacteria</taxon>
        <taxon>Pseudomonadati</taxon>
        <taxon>Pseudomonadota</taxon>
        <taxon>Alphaproteobacteria</taxon>
        <taxon>Sphingomonadales</taxon>
        <taxon>Sphingomonadaceae</taxon>
        <taxon>Novosphingobium</taxon>
    </lineage>
</organism>
<name>A0A7W7NW85_9SPHN</name>
<gene>
    <name evidence="1" type="ORF">HNO88_001488</name>
</gene>
<evidence type="ECO:0000313" key="2">
    <source>
        <dbReference type="Proteomes" id="UP000555448"/>
    </source>
</evidence>
<dbReference type="RefSeq" id="WP_184243617.1">
    <property type="nucleotide sequence ID" value="NZ_JACHLR010000005.1"/>
</dbReference>
<dbReference type="Proteomes" id="UP000555448">
    <property type="component" value="Unassembled WGS sequence"/>
</dbReference>
<comment type="caution">
    <text evidence="1">The sequence shown here is derived from an EMBL/GenBank/DDBJ whole genome shotgun (WGS) entry which is preliminary data.</text>
</comment>
<evidence type="ECO:0000313" key="1">
    <source>
        <dbReference type="EMBL" id="MBB4858169.1"/>
    </source>
</evidence>
<proteinExistence type="predicted"/>
<accession>A0A7W7NW85</accession>